<dbReference type="PANTHER" id="PTHR35803">
    <property type="entry name" value="GLUCAN 1,4-ALPHA-GLUCOSIDASE SUSB-RELATED"/>
    <property type="match status" value="1"/>
</dbReference>
<keyword evidence="3" id="KW-0378">Hydrolase</keyword>
<dbReference type="SUPFAM" id="SSF51445">
    <property type="entry name" value="(Trans)glycosidases"/>
    <property type="match status" value="1"/>
</dbReference>
<dbReference type="EC" id="3.2.1.22" evidence="3"/>
<dbReference type="Gene3D" id="3.20.20.70">
    <property type="entry name" value="Aldolase class I"/>
    <property type="match status" value="1"/>
</dbReference>
<evidence type="ECO:0000259" key="1">
    <source>
        <dbReference type="Pfam" id="PF10566"/>
    </source>
</evidence>
<dbReference type="Pfam" id="PF10566">
    <property type="entry name" value="Glyco_hydro_97"/>
    <property type="match status" value="1"/>
</dbReference>
<dbReference type="GO" id="GO:0004557">
    <property type="term" value="F:alpha-galactosidase activity"/>
    <property type="evidence" value="ECO:0007669"/>
    <property type="project" value="UniProtKB-EC"/>
</dbReference>
<dbReference type="AlphaFoldDB" id="A0A5J4P8N2"/>
<dbReference type="InterPro" id="IPR017853">
    <property type="entry name" value="GH"/>
</dbReference>
<dbReference type="InterPro" id="IPR019563">
    <property type="entry name" value="GH97_catalytic"/>
</dbReference>
<organism evidence="3">
    <name type="scientific">termite gut metagenome</name>
    <dbReference type="NCBI Taxonomy" id="433724"/>
    <lineage>
        <taxon>unclassified sequences</taxon>
        <taxon>metagenomes</taxon>
        <taxon>organismal metagenomes</taxon>
    </lineage>
</organism>
<dbReference type="EMBL" id="SNRY01010992">
    <property type="protein sequence ID" value="KAA6305081.1"/>
    <property type="molecule type" value="Genomic_DNA"/>
</dbReference>
<keyword evidence="3" id="KW-0326">Glycosidase</keyword>
<dbReference type="InterPro" id="IPR029486">
    <property type="entry name" value="GH97_N"/>
</dbReference>
<name>A0A5J4P8N2_9ZZZZ</name>
<dbReference type="PANTHER" id="PTHR35803:SF2">
    <property type="entry name" value="RETAINING ALPHA-GALACTOSIDASE"/>
    <property type="match status" value="1"/>
</dbReference>
<dbReference type="InterPro" id="IPR013785">
    <property type="entry name" value="Aldolase_TIM"/>
</dbReference>
<gene>
    <name evidence="3" type="ORF">EZS27_043268</name>
</gene>
<comment type="caution">
    <text evidence="3">The sequence shown here is derived from an EMBL/GenBank/DDBJ whole genome shotgun (WGS) entry which is preliminary data.</text>
</comment>
<evidence type="ECO:0000259" key="2">
    <source>
        <dbReference type="Pfam" id="PF14508"/>
    </source>
</evidence>
<proteinExistence type="predicted"/>
<feature type="domain" description="Glycosyl-hydrolase 97 catalytic" evidence="1">
    <location>
        <begin position="82"/>
        <end position="139"/>
    </location>
</feature>
<reference evidence="3" key="1">
    <citation type="submission" date="2019-03" db="EMBL/GenBank/DDBJ databases">
        <title>Single cell metagenomics reveals metabolic interactions within the superorganism composed of flagellate Streblomastix strix and complex community of Bacteroidetes bacteria on its surface.</title>
        <authorList>
            <person name="Treitli S.C."/>
            <person name="Kolisko M."/>
            <person name="Husnik F."/>
            <person name="Keeling P."/>
            <person name="Hampl V."/>
        </authorList>
    </citation>
    <scope>NUCLEOTIDE SEQUENCE</scope>
    <source>
        <strain evidence="3">STM</strain>
    </source>
</reference>
<feature type="domain" description="Glycosyl-hydrolase 97 N-terminal" evidence="2">
    <location>
        <begin position="26"/>
        <end position="71"/>
    </location>
</feature>
<evidence type="ECO:0000313" key="3">
    <source>
        <dbReference type="EMBL" id="KAA6305081.1"/>
    </source>
</evidence>
<dbReference type="Pfam" id="PF14508">
    <property type="entry name" value="GH97_N"/>
    <property type="match status" value="1"/>
</dbReference>
<accession>A0A5J4P8N2</accession>
<sequence length="155" mass="17354">MKKINLVVIWVCLLPLSIQAQKQFVLTSPNGQIITTVSIDHKLTYSVTCNGETVVDVSPLSLTLSTDEGWAVNLQADLMQVVKGFKVDFMDRDDQEMVEFVYRAADVCAKYHIILDLHGMYKPAGLNRTYPNVLNVEGVFGLEQMKWSSASIDQV</sequence>
<feature type="non-terminal residue" evidence="3">
    <location>
        <position position="155"/>
    </location>
</feature>
<dbReference type="InterPro" id="IPR052720">
    <property type="entry name" value="Glycosyl_hydrolase_97"/>
</dbReference>
<protein>
    <submittedName>
        <fullName evidence="3">Retaining alpha-galactosidase</fullName>
        <ecNumber evidence="3">3.2.1.22</ecNumber>
    </submittedName>
</protein>